<sequence length="552" mass="63705">MINVPESLSFSNEFRHLPATIIHQLIGLLDIKDNWKLLATIIRNPDHPEQLLFRTTDIALLDEQRKRSGCSAANAMIQYWSTYGRRRHTIGDVIEFLEQSGLVRAADLIRNSIQQQHKPSTDNDDDNVVKIAEQNWTDLPGYRSRTTMSMMARPTAPNQSLMSFTTINDCPKDTSINDNSMDSLIRFSYQNLCNATENFSSKSINDGGTKLGEGSFGEVFRCSTTALLLQNPFRMNILDLKFVAVKRFKQLPSIENQDNDYDNNRQEFLSELNIMYHFRHPNLVKLFGYSDDGPNFCIITEYMANGSLYNYMFAQPKQPITKRPLSFVERLRIVNDIANAIVYLHTYSNNIDSNTNKPFVHRDIKSANILLDQQFRARLGDLGLVRQGSNSNWETTIVTKTVKGTSVYMAPEAFRGDISVKMDTFSFGIVLLELLTGMAAFDPNRDESDMVSYIDEMIGEEFDQQQQQPIKYDRNIDLIELIEQKYQQWIDRNKFLQIFDQKCLNNNNDDDGWNEQLASKLIILAKYCIEQRKRNRPTMIEVKKFLDHLLHS</sequence>
<organism evidence="4 5">
    <name type="scientific">Dermatophagoides pteronyssinus</name>
    <name type="common">European house dust mite</name>
    <dbReference type="NCBI Taxonomy" id="6956"/>
    <lineage>
        <taxon>Eukaryota</taxon>
        <taxon>Metazoa</taxon>
        <taxon>Ecdysozoa</taxon>
        <taxon>Arthropoda</taxon>
        <taxon>Chelicerata</taxon>
        <taxon>Arachnida</taxon>
        <taxon>Acari</taxon>
        <taxon>Acariformes</taxon>
        <taxon>Sarcoptiformes</taxon>
        <taxon>Astigmata</taxon>
        <taxon>Psoroptidia</taxon>
        <taxon>Analgoidea</taxon>
        <taxon>Pyroglyphidae</taxon>
        <taxon>Dermatophagoidinae</taxon>
        <taxon>Dermatophagoides</taxon>
    </lineage>
</organism>
<reference evidence="5" key="1">
    <citation type="submission" date="2025-08" db="UniProtKB">
        <authorList>
            <consortium name="RefSeq"/>
        </authorList>
    </citation>
    <scope>IDENTIFICATION</scope>
    <source>
        <strain evidence="5">Airmid</strain>
    </source>
</reference>
<dbReference type="PANTHER" id="PTHR27001">
    <property type="entry name" value="OS01G0253100 PROTEIN"/>
    <property type="match status" value="1"/>
</dbReference>
<dbReference type="PANTHER" id="PTHR27001:SF931">
    <property type="entry name" value="OS11G0664100 PROTEIN"/>
    <property type="match status" value="1"/>
</dbReference>
<evidence type="ECO:0000256" key="1">
    <source>
        <dbReference type="ARBA" id="ARBA00022741"/>
    </source>
</evidence>
<dbReference type="InterPro" id="IPR008271">
    <property type="entry name" value="Ser/Thr_kinase_AS"/>
</dbReference>
<dbReference type="InterPro" id="IPR011029">
    <property type="entry name" value="DEATH-like_dom_sf"/>
</dbReference>
<proteinExistence type="predicted"/>
<dbReference type="InterPro" id="IPR000719">
    <property type="entry name" value="Prot_kinase_dom"/>
</dbReference>
<dbReference type="InterPro" id="IPR011009">
    <property type="entry name" value="Kinase-like_dom_sf"/>
</dbReference>
<dbReference type="KEGG" id="dpte:113794906"/>
<protein>
    <submittedName>
        <fullName evidence="5">Interleukin-1 receptor-associated kinase 4-like</fullName>
    </submittedName>
</protein>
<dbReference type="FunCoup" id="A0A6P6Y8I2">
    <property type="interactions" value="1266"/>
</dbReference>
<evidence type="ECO:0000313" key="5">
    <source>
        <dbReference type="RefSeq" id="XP_027200859.1"/>
    </source>
</evidence>
<dbReference type="Proteomes" id="UP000515146">
    <property type="component" value="Unplaced"/>
</dbReference>
<name>A0A6P6Y8I2_DERPT</name>
<dbReference type="OMA" id="CDFGLIK"/>
<dbReference type="GO" id="GO:0004672">
    <property type="term" value="F:protein kinase activity"/>
    <property type="evidence" value="ECO:0007669"/>
    <property type="project" value="InterPro"/>
</dbReference>
<dbReference type="PROSITE" id="PS50011">
    <property type="entry name" value="PROTEIN_KINASE_DOM"/>
    <property type="match status" value="1"/>
</dbReference>
<dbReference type="GO" id="GO:0005886">
    <property type="term" value="C:plasma membrane"/>
    <property type="evidence" value="ECO:0007669"/>
    <property type="project" value="TreeGrafter"/>
</dbReference>
<evidence type="ECO:0000259" key="3">
    <source>
        <dbReference type="PROSITE" id="PS50011"/>
    </source>
</evidence>
<dbReference type="GO" id="GO:0005524">
    <property type="term" value="F:ATP binding"/>
    <property type="evidence" value="ECO:0007669"/>
    <property type="project" value="UniProtKB-KW"/>
</dbReference>
<dbReference type="Pfam" id="PF00069">
    <property type="entry name" value="Pkinase"/>
    <property type="match status" value="1"/>
</dbReference>
<dbReference type="SMART" id="SM00220">
    <property type="entry name" value="S_TKc"/>
    <property type="match status" value="1"/>
</dbReference>
<dbReference type="InParanoid" id="A0A6P6Y8I2"/>
<dbReference type="Gene3D" id="1.10.510.10">
    <property type="entry name" value="Transferase(Phosphotransferase) domain 1"/>
    <property type="match status" value="1"/>
</dbReference>
<evidence type="ECO:0000256" key="2">
    <source>
        <dbReference type="ARBA" id="ARBA00022840"/>
    </source>
</evidence>
<dbReference type="Gene3D" id="3.30.200.20">
    <property type="entry name" value="Phosphorylase Kinase, domain 1"/>
    <property type="match status" value="1"/>
</dbReference>
<accession>A0A6P6Y8I2</accession>
<dbReference type="PROSITE" id="PS00108">
    <property type="entry name" value="PROTEIN_KINASE_ST"/>
    <property type="match status" value="1"/>
</dbReference>
<keyword evidence="1" id="KW-0547">Nucleotide-binding</keyword>
<dbReference type="SUPFAM" id="SSF56112">
    <property type="entry name" value="Protein kinase-like (PK-like)"/>
    <property type="match status" value="1"/>
</dbReference>
<dbReference type="RefSeq" id="XP_027200859.1">
    <property type="nucleotide sequence ID" value="XM_027345058.1"/>
</dbReference>
<keyword evidence="2" id="KW-0067">ATP-binding</keyword>
<feature type="domain" description="Protein kinase" evidence="3">
    <location>
        <begin position="205"/>
        <end position="552"/>
    </location>
</feature>
<dbReference type="SUPFAM" id="SSF47986">
    <property type="entry name" value="DEATH domain"/>
    <property type="match status" value="1"/>
</dbReference>
<gene>
    <name evidence="5" type="primary">LOC113794906</name>
</gene>
<dbReference type="AlphaFoldDB" id="A0A6P6Y8I2"/>
<dbReference type="OrthoDB" id="4062651at2759"/>
<dbReference type="Gene3D" id="1.10.533.10">
    <property type="entry name" value="Death Domain, Fas"/>
    <property type="match status" value="1"/>
</dbReference>
<keyword evidence="4" id="KW-1185">Reference proteome</keyword>
<evidence type="ECO:0000313" key="4">
    <source>
        <dbReference type="Proteomes" id="UP000515146"/>
    </source>
</evidence>